<feature type="domain" description="MoaB/Mog" evidence="1">
    <location>
        <begin position="129"/>
        <end position="270"/>
    </location>
</feature>
<keyword evidence="3" id="KW-1185">Reference proteome</keyword>
<dbReference type="InterPro" id="IPR036425">
    <property type="entry name" value="MoaB/Mog-like_dom_sf"/>
</dbReference>
<proteinExistence type="predicted"/>
<evidence type="ECO:0000313" key="2">
    <source>
        <dbReference type="EMBL" id="TDT51036.1"/>
    </source>
</evidence>
<dbReference type="RefSeq" id="WP_133628857.1">
    <property type="nucleotide sequence ID" value="NZ_SOAZ01000022.1"/>
</dbReference>
<dbReference type="Proteomes" id="UP000295325">
    <property type="component" value="Unassembled WGS sequence"/>
</dbReference>
<organism evidence="2 3">
    <name type="scientific">Fonticella tunisiensis</name>
    <dbReference type="NCBI Taxonomy" id="1096341"/>
    <lineage>
        <taxon>Bacteria</taxon>
        <taxon>Bacillati</taxon>
        <taxon>Bacillota</taxon>
        <taxon>Clostridia</taxon>
        <taxon>Eubacteriales</taxon>
        <taxon>Clostridiaceae</taxon>
        <taxon>Fonticella</taxon>
    </lineage>
</organism>
<evidence type="ECO:0000259" key="1">
    <source>
        <dbReference type="SMART" id="SM00852"/>
    </source>
</evidence>
<dbReference type="SUPFAM" id="SSF53218">
    <property type="entry name" value="Molybdenum cofactor biosynthesis proteins"/>
    <property type="match status" value="1"/>
</dbReference>
<gene>
    <name evidence="2" type="ORF">EDD71_1226</name>
</gene>
<reference evidence="2 3" key="1">
    <citation type="submission" date="2019-03" db="EMBL/GenBank/DDBJ databases">
        <title>Genomic Encyclopedia of Type Strains, Phase IV (KMG-IV): sequencing the most valuable type-strain genomes for metagenomic binning, comparative biology and taxonomic classification.</title>
        <authorList>
            <person name="Goeker M."/>
        </authorList>
    </citation>
    <scope>NUCLEOTIDE SEQUENCE [LARGE SCALE GENOMIC DNA]</scope>
    <source>
        <strain evidence="2 3">DSM 24455</strain>
    </source>
</reference>
<evidence type="ECO:0000313" key="3">
    <source>
        <dbReference type="Proteomes" id="UP000295325"/>
    </source>
</evidence>
<dbReference type="PANTHER" id="PTHR13939:SF0">
    <property type="entry name" value="NMN AMIDOHYDROLASE-LIKE PROTEIN YFAY"/>
    <property type="match status" value="1"/>
</dbReference>
<sequence>MELNLLHKTELWINNIKLEGANLTRVAEVVAEVMNIPREKVLVVDVRENHITLDILQQELQAEYVFGKKKEILNKLRDIPGVNIFDNTDIHSDGILGMIGLDEDEAKEVLMRTKTMSSNIKNRIARRVIVFPTGFEVKRGMIEDTNTPLIANILKDKGYQVNQGEILDDDEILIAGKIRQAVDNGYGLVITTGGVGAEDKDKTVEGILRVDPSAAVPYIVKFKKGTGRHEKEGVRIGVGQVGQTLIVALPGPNDEVKIGIEVIMDALDKGLSKEAIAYNLAEALRDKLRSKMHHHHH</sequence>
<protein>
    <submittedName>
        <fullName evidence="2">Molybdenum cofactor synthesis domain-containing protein</fullName>
    </submittedName>
</protein>
<dbReference type="SMART" id="SM00852">
    <property type="entry name" value="MoCF_biosynth"/>
    <property type="match status" value="1"/>
</dbReference>
<dbReference type="EMBL" id="SOAZ01000022">
    <property type="protein sequence ID" value="TDT51036.1"/>
    <property type="molecule type" value="Genomic_DNA"/>
</dbReference>
<dbReference type="OrthoDB" id="1676645at2"/>
<accession>A0A4R7K9V5</accession>
<dbReference type="InterPro" id="IPR050101">
    <property type="entry name" value="CinA"/>
</dbReference>
<dbReference type="Gene3D" id="3.40.980.10">
    <property type="entry name" value="MoaB/Mog-like domain"/>
    <property type="match status" value="1"/>
</dbReference>
<dbReference type="AlphaFoldDB" id="A0A4R7K9V5"/>
<dbReference type="PANTHER" id="PTHR13939">
    <property type="entry name" value="NICOTINAMIDE-NUCLEOTIDE AMIDOHYDROLASE PNCC"/>
    <property type="match status" value="1"/>
</dbReference>
<name>A0A4R7K9V5_9CLOT</name>
<dbReference type="Pfam" id="PF00994">
    <property type="entry name" value="MoCF_biosynth"/>
    <property type="match status" value="1"/>
</dbReference>
<comment type="caution">
    <text evidence="2">The sequence shown here is derived from an EMBL/GenBank/DDBJ whole genome shotgun (WGS) entry which is preliminary data.</text>
</comment>
<dbReference type="InterPro" id="IPR001453">
    <property type="entry name" value="MoaB/Mog_dom"/>
</dbReference>